<evidence type="ECO:0000313" key="2">
    <source>
        <dbReference type="Proteomes" id="UP000526083"/>
    </source>
</evidence>
<dbReference type="InterPro" id="IPR011335">
    <property type="entry name" value="Restrct_endonuc-II-like"/>
</dbReference>
<dbReference type="GO" id="GO:0004519">
    <property type="term" value="F:endonuclease activity"/>
    <property type="evidence" value="ECO:0007669"/>
    <property type="project" value="UniProtKB-KW"/>
</dbReference>
<comment type="caution">
    <text evidence="1">The sequence shown here is derived from an EMBL/GenBank/DDBJ whole genome shotgun (WGS) entry which is preliminary data.</text>
</comment>
<dbReference type="AlphaFoldDB" id="A0A7W3PM03"/>
<protein>
    <submittedName>
        <fullName evidence="1">Very-short-patch-repair endonuclease</fullName>
    </submittedName>
</protein>
<reference evidence="1 2" key="1">
    <citation type="submission" date="2020-07" db="EMBL/GenBank/DDBJ databases">
        <title>Sequencing the genomes of 1000 actinobacteria strains.</title>
        <authorList>
            <person name="Klenk H.-P."/>
        </authorList>
    </citation>
    <scope>NUCLEOTIDE SEQUENCE [LARGE SCALE GENOMIC DNA]</scope>
    <source>
        <strain evidence="1 2">DSM 27576</strain>
    </source>
</reference>
<evidence type="ECO:0000313" key="1">
    <source>
        <dbReference type="EMBL" id="MBA8816703.1"/>
    </source>
</evidence>
<accession>A0A7W3PM03</accession>
<dbReference type="Gene3D" id="3.40.960.10">
    <property type="entry name" value="VSR Endonuclease"/>
    <property type="match status" value="1"/>
</dbReference>
<proteinExistence type="predicted"/>
<keyword evidence="1" id="KW-0540">Nuclease</keyword>
<name>A0A7W3PM03_9MICO</name>
<keyword evidence="2" id="KW-1185">Reference proteome</keyword>
<organism evidence="1 2">
    <name type="scientific">Microbacterium halimionae</name>
    <dbReference type="NCBI Taxonomy" id="1526413"/>
    <lineage>
        <taxon>Bacteria</taxon>
        <taxon>Bacillati</taxon>
        <taxon>Actinomycetota</taxon>
        <taxon>Actinomycetes</taxon>
        <taxon>Micrococcales</taxon>
        <taxon>Microbacteriaceae</taxon>
        <taxon>Microbacterium</taxon>
    </lineage>
</organism>
<sequence>MDTSRPFSYREALHAGIGRGVLFGPRFARPFHGVRALPSDQTDAVSTASEAMLRLCSQLAPRLREGQFFSSETALALYGAPTPRGWVPAVHVAVHRPAYPPRTPGVIRHRLQTRMPLTRVVHGIPVEDPVRAWVQASRVWRPDDVVAAADFLVSPRRRLATIEELQHEARRIRGHKLDTVCADVREGSESPQETRLRLAIMRSRLPEPVLNLEIFDETGRFLARLDGAYPQYRVAVEYDGRQHADDPAQFARDADRWDDVRREGWDLVRILNHHMRDGAAPAVAKVRAALRRAGWPG</sequence>
<dbReference type="Proteomes" id="UP000526083">
    <property type="component" value="Unassembled WGS sequence"/>
</dbReference>
<keyword evidence="1" id="KW-0378">Hydrolase</keyword>
<dbReference type="EMBL" id="JACGWY010000002">
    <property type="protein sequence ID" value="MBA8816703.1"/>
    <property type="molecule type" value="Genomic_DNA"/>
</dbReference>
<gene>
    <name evidence="1" type="ORF">FHX48_001776</name>
</gene>
<dbReference type="RefSeq" id="WP_167046863.1">
    <property type="nucleotide sequence ID" value="NZ_JAAOZB010000001.1"/>
</dbReference>
<dbReference type="SUPFAM" id="SSF52980">
    <property type="entry name" value="Restriction endonuclease-like"/>
    <property type="match status" value="1"/>
</dbReference>
<keyword evidence="1" id="KW-0255">Endonuclease</keyword>